<dbReference type="AlphaFoldDB" id="A0AAV3QDI7"/>
<evidence type="ECO:0000313" key="2">
    <source>
        <dbReference type="Proteomes" id="UP001454036"/>
    </source>
</evidence>
<comment type="caution">
    <text evidence="1">The sequence shown here is derived from an EMBL/GenBank/DDBJ whole genome shotgun (WGS) entry which is preliminary data.</text>
</comment>
<dbReference type="Proteomes" id="UP001454036">
    <property type="component" value="Unassembled WGS sequence"/>
</dbReference>
<accession>A0AAV3QDI7</accession>
<keyword evidence="2" id="KW-1185">Reference proteome</keyword>
<proteinExistence type="predicted"/>
<sequence>MGINPSVGAMENFAKTDTDWSNMIEAGPWMFAKHPFIFHPWVPDADLYKKGSKKVPIWIRVPHLSFQFWNEEMLSKIATYVGTPLYADDATSEMSHLSFARVHVEVEVKCEMPNEVPLVNESGKKVKPVIRKKWQAKVTEQVQLVSEKVVAQARQHISVANTFDALEEKDVVSEAELRNDKDERKSLWEFLRQDKRRVGDQPWILGGDFNVVRSVSEALGGNVPDGEAMDDLNDCLRDCELLDHPHEGCFYTWCRNWETQSLLRVLDKVQRIKMLKNSLNELYEKEFSHISARVLEKKYEVGNLQAKIFQGVIDGDTMAAAR</sequence>
<dbReference type="InterPro" id="IPR036691">
    <property type="entry name" value="Endo/exonu/phosph_ase_sf"/>
</dbReference>
<protein>
    <recommendedName>
        <fullName evidence="3">DUF4283 domain-containing protein</fullName>
    </recommendedName>
</protein>
<name>A0AAV3QDI7_LITER</name>
<dbReference type="EMBL" id="BAABME010004137">
    <property type="protein sequence ID" value="GAA0161306.1"/>
    <property type="molecule type" value="Genomic_DNA"/>
</dbReference>
<organism evidence="1 2">
    <name type="scientific">Lithospermum erythrorhizon</name>
    <name type="common">Purple gromwell</name>
    <name type="synonym">Lithospermum officinale var. erythrorhizon</name>
    <dbReference type="NCBI Taxonomy" id="34254"/>
    <lineage>
        <taxon>Eukaryota</taxon>
        <taxon>Viridiplantae</taxon>
        <taxon>Streptophyta</taxon>
        <taxon>Embryophyta</taxon>
        <taxon>Tracheophyta</taxon>
        <taxon>Spermatophyta</taxon>
        <taxon>Magnoliopsida</taxon>
        <taxon>eudicotyledons</taxon>
        <taxon>Gunneridae</taxon>
        <taxon>Pentapetalae</taxon>
        <taxon>asterids</taxon>
        <taxon>lamiids</taxon>
        <taxon>Boraginales</taxon>
        <taxon>Boraginaceae</taxon>
        <taxon>Boraginoideae</taxon>
        <taxon>Lithospermeae</taxon>
        <taxon>Lithospermum</taxon>
    </lineage>
</organism>
<evidence type="ECO:0000313" key="1">
    <source>
        <dbReference type="EMBL" id="GAA0161306.1"/>
    </source>
</evidence>
<evidence type="ECO:0008006" key="3">
    <source>
        <dbReference type="Google" id="ProtNLM"/>
    </source>
</evidence>
<dbReference type="PANTHER" id="PTHR31286">
    <property type="entry name" value="GLYCINE-RICH CELL WALL STRUCTURAL PROTEIN 1.8-LIKE"/>
    <property type="match status" value="1"/>
</dbReference>
<dbReference type="InterPro" id="IPR040256">
    <property type="entry name" value="At4g02000-like"/>
</dbReference>
<gene>
    <name evidence="1" type="ORF">LIER_17653</name>
</gene>
<dbReference type="PANTHER" id="PTHR31286:SF165">
    <property type="entry name" value="DUF4283 DOMAIN-CONTAINING PROTEIN"/>
    <property type="match status" value="1"/>
</dbReference>
<dbReference type="SUPFAM" id="SSF56219">
    <property type="entry name" value="DNase I-like"/>
    <property type="match status" value="1"/>
</dbReference>
<dbReference type="Gene3D" id="3.60.10.10">
    <property type="entry name" value="Endonuclease/exonuclease/phosphatase"/>
    <property type="match status" value="1"/>
</dbReference>
<reference evidence="1 2" key="1">
    <citation type="submission" date="2024-01" db="EMBL/GenBank/DDBJ databases">
        <title>The complete chloroplast genome sequence of Lithospermum erythrorhizon: insights into the phylogenetic relationship among Boraginaceae species and the maternal lineages of purple gromwells.</title>
        <authorList>
            <person name="Okada T."/>
            <person name="Watanabe K."/>
        </authorList>
    </citation>
    <scope>NUCLEOTIDE SEQUENCE [LARGE SCALE GENOMIC DNA]</scope>
</reference>